<reference evidence="1" key="1">
    <citation type="submission" date="2020-04" db="EMBL/GenBank/DDBJ databases">
        <authorList>
            <person name="Alioto T."/>
            <person name="Alioto T."/>
            <person name="Gomez Garrido J."/>
        </authorList>
    </citation>
    <scope>NUCLEOTIDE SEQUENCE</scope>
    <source>
        <strain evidence="1">A484AB</strain>
    </source>
</reference>
<organism evidence="1 2">
    <name type="scientific">Paramuricea clavata</name>
    <name type="common">Red gorgonian</name>
    <name type="synonym">Violescent sea-whip</name>
    <dbReference type="NCBI Taxonomy" id="317549"/>
    <lineage>
        <taxon>Eukaryota</taxon>
        <taxon>Metazoa</taxon>
        <taxon>Cnidaria</taxon>
        <taxon>Anthozoa</taxon>
        <taxon>Octocorallia</taxon>
        <taxon>Malacalcyonacea</taxon>
        <taxon>Plexauridae</taxon>
        <taxon>Paramuricea</taxon>
    </lineage>
</organism>
<keyword evidence="2" id="KW-1185">Reference proteome</keyword>
<accession>A0A7D9J6J8</accession>
<comment type="caution">
    <text evidence="1">The sequence shown here is derived from an EMBL/GenBank/DDBJ whole genome shotgun (WGS) entry which is preliminary data.</text>
</comment>
<feature type="non-terminal residue" evidence="1">
    <location>
        <position position="127"/>
    </location>
</feature>
<dbReference type="AlphaFoldDB" id="A0A7D9J6J8"/>
<name>A0A7D9J6J8_PARCT</name>
<dbReference type="EMBL" id="CACRXK020012356">
    <property type="protein sequence ID" value="CAB4023178.1"/>
    <property type="molecule type" value="Genomic_DNA"/>
</dbReference>
<feature type="non-terminal residue" evidence="1">
    <location>
        <position position="1"/>
    </location>
</feature>
<proteinExistence type="predicted"/>
<evidence type="ECO:0000313" key="1">
    <source>
        <dbReference type="EMBL" id="CAB4023178.1"/>
    </source>
</evidence>
<evidence type="ECO:0000313" key="2">
    <source>
        <dbReference type="Proteomes" id="UP001152795"/>
    </source>
</evidence>
<dbReference type="OrthoDB" id="10049150at2759"/>
<protein>
    <submittedName>
        <fullName evidence="1">Uncharacterized protein</fullName>
    </submittedName>
</protein>
<gene>
    <name evidence="1" type="ORF">PACLA_8A036482</name>
</gene>
<dbReference type="Proteomes" id="UP001152795">
    <property type="component" value="Unassembled WGS sequence"/>
</dbReference>
<sequence length="127" mass="14581">VFKLQKAKLDLTFLEDCKKNSVIPKFLNFKLANRYLQNSNAYLQCQRKLLNQEISIKHSRITVLSLEVTEALSKLTALVSTIDAIHLRSVCDRENSAKLRHHERIQQKKLFRLCGDASKSSTPDPDN</sequence>